<dbReference type="GO" id="GO:0003824">
    <property type="term" value="F:catalytic activity"/>
    <property type="evidence" value="ECO:0007669"/>
    <property type="project" value="InterPro"/>
</dbReference>
<keyword evidence="2" id="KW-0949">S-adenosyl-L-methionine</keyword>
<keyword evidence="3" id="KW-0479">Metal-binding</keyword>
<dbReference type="PANTHER" id="PTHR43409">
    <property type="entry name" value="ANAEROBIC MAGNESIUM-PROTOPORPHYRIN IX MONOMETHYL ESTER CYCLASE-RELATED"/>
    <property type="match status" value="1"/>
</dbReference>
<proteinExistence type="predicted"/>
<evidence type="ECO:0000313" key="7">
    <source>
        <dbReference type="EMBL" id="MBO0931477.1"/>
    </source>
</evidence>
<gene>
    <name evidence="7" type="ORF">J2I48_10755</name>
</gene>
<protein>
    <submittedName>
        <fullName evidence="7">Radical SAM protein</fullName>
    </submittedName>
</protein>
<keyword evidence="4" id="KW-0408">Iron</keyword>
<accession>A0A939JW32</accession>
<evidence type="ECO:0000256" key="2">
    <source>
        <dbReference type="ARBA" id="ARBA00022691"/>
    </source>
</evidence>
<dbReference type="InterPro" id="IPR007197">
    <property type="entry name" value="rSAM"/>
</dbReference>
<dbReference type="GO" id="GO:0051536">
    <property type="term" value="F:iron-sulfur cluster binding"/>
    <property type="evidence" value="ECO:0007669"/>
    <property type="project" value="UniProtKB-KW"/>
</dbReference>
<evidence type="ECO:0000256" key="3">
    <source>
        <dbReference type="ARBA" id="ARBA00022723"/>
    </source>
</evidence>
<evidence type="ECO:0000313" key="8">
    <source>
        <dbReference type="Proteomes" id="UP000664795"/>
    </source>
</evidence>
<dbReference type="InterPro" id="IPR006638">
    <property type="entry name" value="Elp3/MiaA/NifB-like_rSAM"/>
</dbReference>
<dbReference type="Proteomes" id="UP000664795">
    <property type="component" value="Unassembled WGS sequence"/>
</dbReference>
<dbReference type="GO" id="GO:0046872">
    <property type="term" value="F:metal ion binding"/>
    <property type="evidence" value="ECO:0007669"/>
    <property type="project" value="UniProtKB-KW"/>
</dbReference>
<dbReference type="AlphaFoldDB" id="A0A939JW32"/>
<dbReference type="InterPro" id="IPR058240">
    <property type="entry name" value="rSAM_sf"/>
</dbReference>
<reference evidence="7 8" key="1">
    <citation type="submission" date="2021-03" db="EMBL/GenBank/DDBJ databases">
        <title>Fibrella sp. HMF5036 genome sequencing and assembly.</title>
        <authorList>
            <person name="Kang H."/>
            <person name="Kim H."/>
            <person name="Bae S."/>
            <person name="Joh K."/>
        </authorList>
    </citation>
    <scope>NUCLEOTIDE SEQUENCE [LARGE SCALE GENOMIC DNA]</scope>
    <source>
        <strain evidence="7 8">HMF5036</strain>
    </source>
</reference>
<evidence type="ECO:0000256" key="5">
    <source>
        <dbReference type="ARBA" id="ARBA00023014"/>
    </source>
</evidence>
<dbReference type="Pfam" id="PF04055">
    <property type="entry name" value="Radical_SAM"/>
    <property type="match status" value="1"/>
</dbReference>
<comment type="cofactor">
    <cofactor evidence="1">
        <name>[4Fe-4S] cluster</name>
        <dbReference type="ChEBI" id="CHEBI:49883"/>
    </cofactor>
</comment>
<name>A0A939JW32_9BACT</name>
<evidence type="ECO:0000256" key="1">
    <source>
        <dbReference type="ARBA" id="ARBA00001966"/>
    </source>
</evidence>
<evidence type="ECO:0000259" key="6">
    <source>
        <dbReference type="PROSITE" id="PS51918"/>
    </source>
</evidence>
<dbReference type="RefSeq" id="WP_207335449.1">
    <property type="nucleotide sequence ID" value="NZ_JAFMYU010000007.1"/>
</dbReference>
<dbReference type="GO" id="GO:0005829">
    <property type="term" value="C:cytosol"/>
    <property type="evidence" value="ECO:0007669"/>
    <property type="project" value="TreeGrafter"/>
</dbReference>
<dbReference type="InterPro" id="IPR051198">
    <property type="entry name" value="BchE-like"/>
</dbReference>
<keyword evidence="8" id="KW-1185">Reference proteome</keyword>
<sequence>MILLLTPPFTQLNTPYPATAYLVGYLKTLPWPGGGLQVRQADLGIETILALFSVAGLSALFEEVDKAVLGGTVLSDNSLRMVRLREDYLATIGPTIRFLQHKNPTLAHAIATRSYLPEANRFAELDDLEWAFGTMGLQDKARHLATLYLEDLSDLIVEAIDPHFGFSRYAERLGRSAAHFDELYQALHQPKTLIGKLLLQLLDQKMATCNPDGLPPDLVCLSVPFPGNLFGALLCGQYIKTHYPGVRVVMGGGYPNTELRTLAEPRLFDFLDFVSLDDGEAPLRSLLEYLHGDRPIGQLKRTFYRNAEGRVIFGNGAIEKDVAQRDVGTPSYADLPLGDYLSVIEVTNPMHRLWSDGRWNKLTLAHGCYWGKCSFCDISLDYIARYEPVTANLLCDRIEVLIAETGQNGFHFVDEAAPPALMRDLALEILRRRLTVVWWTNIRFESAFTADLCQLLKLSGCIAVSGGLEVASDRLLEKMKKGVTVAQVARVAEHFTAADIMVHAYLMYGFPTQTTQETIDSLEMVRQLFAAGVVQSGFWHRFAMTAHSPVGLHPALFDVTRIDPVGAVDGLGPFANNDLDHHDPQGANHDLFAEGLRKSLFNFMHGVGLDFPLNSWFDFTIPATTIPKRFIERAVSEPDDKAPRSNALVVWPGRKPDIELVTQGYGKRKTQQAELLLARRQDDLVVDMPVGLGEWLVTMWPKLSTQAPAPLTFAQFRTDFEQANLGLFTEFLASETWSDCREAGLLVV</sequence>
<dbReference type="EMBL" id="JAFMYU010000007">
    <property type="protein sequence ID" value="MBO0931477.1"/>
    <property type="molecule type" value="Genomic_DNA"/>
</dbReference>
<evidence type="ECO:0000256" key="4">
    <source>
        <dbReference type="ARBA" id="ARBA00023004"/>
    </source>
</evidence>
<dbReference type="Gene3D" id="3.80.30.20">
    <property type="entry name" value="tm_1862 like domain"/>
    <property type="match status" value="1"/>
</dbReference>
<dbReference type="SMART" id="SM00729">
    <property type="entry name" value="Elp3"/>
    <property type="match status" value="1"/>
</dbReference>
<dbReference type="InterPro" id="IPR023404">
    <property type="entry name" value="rSAM_horseshoe"/>
</dbReference>
<keyword evidence="5" id="KW-0411">Iron-sulfur</keyword>
<comment type="caution">
    <text evidence="7">The sequence shown here is derived from an EMBL/GenBank/DDBJ whole genome shotgun (WGS) entry which is preliminary data.</text>
</comment>
<dbReference type="SUPFAM" id="SSF102114">
    <property type="entry name" value="Radical SAM enzymes"/>
    <property type="match status" value="1"/>
</dbReference>
<dbReference type="PANTHER" id="PTHR43409:SF7">
    <property type="entry name" value="BLL1977 PROTEIN"/>
    <property type="match status" value="1"/>
</dbReference>
<dbReference type="PROSITE" id="PS51918">
    <property type="entry name" value="RADICAL_SAM"/>
    <property type="match status" value="1"/>
</dbReference>
<dbReference type="SFLD" id="SFLDG01082">
    <property type="entry name" value="B12-binding_domain_containing"/>
    <property type="match status" value="1"/>
</dbReference>
<organism evidence="7 8">
    <name type="scientific">Fibrella aquatilis</name>
    <dbReference type="NCBI Taxonomy" id="2817059"/>
    <lineage>
        <taxon>Bacteria</taxon>
        <taxon>Pseudomonadati</taxon>
        <taxon>Bacteroidota</taxon>
        <taxon>Cytophagia</taxon>
        <taxon>Cytophagales</taxon>
        <taxon>Spirosomataceae</taxon>
        <taxon>Fibrella</taxon>
    </lineage>
</organism>
<dbReference type="SFLD" id="SFLDS00029">
    <property type="entry name" value="Radical_SAM"/>
    <property type="match status" value="1"/>
</dbReference>
<feature type="domain" description="Radical SAM core" evidence="6">
    <location>
        <begin position="354"/>
        <end position="573"/>
    </location>
</feature>